<dbReference type="PANTHER" id="PTHR20941">
    <property type="entry name" value="FOLATE SYNTHESIS PROTEINS"/>
    <property type="match status" value="1"/>
</dbReference>
<dbReference type="GO" id="GO:0004156">
    <property type="term" value="F:dihydropteroate synthase activity"/>
    <property type="evidence" value="ECO:0007669"/>
    <property type="project" value="UniProtKB-EC"/>
</dbReference>
<dbReference type="GO" id="GO:0005829">
    <property type="term" value="C:cytosol"/>
    <property type="evidence" value="ECO:0007669"/>
    <property type="project" value="TreeGrafter"/>
</dbReference>
<evidence type="ECO:0000256" key="3">
    <source>
        <dbReference type="ARBA" id="ARBA00004763"/>
    </source>
</evidence>
<accession>A0AAV5AZW9</accession>
<dbReference type="RefSeq" id="WP_264847430.1">
    <property type="nucleotide sequence ID" value="NZ_BPMA01000056.1"/>
</dbReference>
<dbReference type="Proteomes" id="UP001207736">
    <property type="component" value="Unassembled WGS sequence"/>
</dbReference>
<dbReference type="PROSITE" id="PS50972">
    <property type="entry name" value="PTERIN_BINDING"/>
    <property type="match status" value="1"/>
</dbReference>
<keyword evidence="7" id="KW-0460">Magnesium</keyword>
<name>A0AAV5AZW9_9FLAO</name>
<keyword evidence="5" id="KW-0808">Transferase</keyword>
<dbReference type="EMBL" id="BQKA01000029">
    <property type="protein sequence ID" value="GJM50542.1"/>
    <property type="molecule type" value="Genomic_DNA"/>
</dbReference>
<evidence type="ECO:0000256" key="8">
    <source>
        <dbReference type="ARBA" id="ARBA00022909"/>
    </source>
</evidence>
<dbReference type="InterPro" id="IPR011005">
    <property type="entry name" value="Dihydropteroate_synth-like_sf"/>
</dbReference>
<dbReference type="AlphaFoldDB" id="A0AAV5AZW9"/>
<dbReference type="InterPro" id="IPR006390">
    <property type="entry name" value="DHP_synth_dom"/>
</dbReference>
<dbReference type="Gene3D" id="3.20.20.20">
    <property type="entry name" value="Dihydropteroate synthase-like"/>
    <property type="match status" value="1"/>
</dbReference>
<comment type="caution">
    <text evidence="10">The sequence shown here is derived from an EMBL/GenBank/DDBJ whole genome shotgun (WGS) entry which is preliminary data.</text>
</comment>
<gene>
    <name evidence="10" type="primary">folP</name>
    <name evidence="10" type="ORF">RCZ15_15150</name>
    <name evidence="11" type="ORF">RCZ16_15380</name>
</gene>
<dbReference type="Proteomes" id="UP001208692">
    <property type="component" value="Unassembled WGS sequence"/>
</dbReference>
<dbReference type="Pfam" id="PF00809">
    <property type="entry name" value="Pterin_bind"/>
    <property type="match status" value="1"/>
</dbReference>
<evidence type="ECO:0000256" key="7">
    <source>
        <dbReference type="ARBA" id="ARBA00022842"/>
    </source>
</evidence>
<evidence type="ECO:0000256" key="4">
    <source>
        <dbReference type="ARBA" id="ARBA00012458"/>
    </source>
</evidence>
<dbReference type="PANTHER" id="PTHR20941:SF1">
    <property type="entry name" value="FOLIC ACID SYNTHESIS PROTEIN FOL1"/>
    <property type="match status" value="1"/>
</dbReference>
<dbReference type="GO" id="GO:0046872">
    <property type="term" value="F:metal ion binding"/>
    <property type="evidence" value="ECO:0007669"/>
    <property type="project" value="UniProtKB-KW"/>
</dbReference>
<evidence type="ECO:0000313" key="10">
    <source>
        <dbReference type="EMBL" id="GJM50542.1"/>
    </source>
</evidence>
<evidence type="ECO:0000313" key="11">
    <source>
        <dbReference type="EMBL" id="GJM53221.1"/>
    </source>
</evidence>
<dbReference type="InterPro" id="IPR000489">
    <property type="entry name" value="Pterin-binding_dom"/>
</dbReference>
<evidence type="ECO:0000256" key="6">
    <source>
        <dbReference type="ARBA" id="ARBA00022723"/>
    </source>
</evidence>
<dbReference type="NCBIfam" id="TIGR01496">
    <property type="entry name" value="DHPS"/>
    <property type="match status" value="1"/>
</dbReference>
<dbReference type="InterPro" id="IPR045031">
    <property type="entry name" value="DHP_synth-like"/>
</dbReference>
<dbReference type="EMBL" id="BQKB01000029">
    <property type="protein sequence ID" value="GJM53221.1"/>
    <property type="molecule type" value="Genomic_DNA"/>
</dbReference>
<reference evidence="10 13" key="1">
    <citation type="submission" date="2021-11" db="EMBL/GenBank/DDBJ databases">
        <title>Draft genome sequence of Capnocytophaga sp. strain KC07075 isolated from cat oral cavity.</title>
        <authorList>
            <person name="Suzuki M."/>
            <person name="Imaoka K."/>
            <person name="Kimura M."/>
            <person name="Morikawa S."/>
            <person name="Maeda K."/>
        </authorList>
    </citation>
    <scope>NUCLEOTIDE SEQUENCE</scope>
    <source>
        <strain evidence="10">KC07075</strain>
        <strain evidence="11 13">KC07079</strain>
    </source>
</reference>
<proteinExistence type="predicted"/>
<dbReference type="GO" id="GO:0046656">
    <property type="term" value="P:folic acid biosynthetic process"/>
    <property type="evidence" value="ECO:0007669"/>
    <property type="project" value="UniProtKB-KW"/>
</dbReference>
<feature type="domain" description="Pterin-binding" evidence="9">
    <location>
        <begin position="16"/>
        <end position="267"/>
    </location>
</feature>
<comment type="cofactor">
    <cofactor evidence="2">
        <name>Mg(2+)</name>
        <dbReference type="ChEBI" id="CHEBI:18420"/>
    </cofactor>
</comment>
<comment type="pathway">
    <text evidence="3">Cofactor biosynthesis; tetrahydrofolate biosynthesis; 7,8-dihydrofolate from 2-amino-4-hydroxy-6-hydroxymethyl-7,8-dihydropteridine diphosphate and 4-aminobenzoate: step 1/2.</text>
</comment>
<dbReference type="GO" id="GO:0046654">
    <property type="term" value="P:tetrahydrofolate biosynthetic process"/>
    <property type="evidence" value="ECO:0007669"/>
    <property type="project" value="TreeGrafter"/>
</dbReference>
<dbReference type="EC" id="2.5.1.15" evidence="4"/>
<evidence type="ECO:0000259" key="9">
    <source>
        <dbReference type="PROSITE" id="PS50972"/>
    </source>
</evidence>
<organism evidence="10 12">
    <name type="scientific">Capnocytophaga catalasegens</name>
    <dbReference type="NCBI Taxonomy" id="1004260"/>
    <lineage>
        <taxon>Bacteria</taxon>
        <taxon>Pseudomonadati</taxon>
        <taxon>Bacteroidota</taxon>
        <taxon>Flavobacteriia</taxon>
        <taxon>Flavobacteriales</taxon>
        <taxon>Flavobacteriaceae</taxon>
        <taxon>Capnocytophaga</taxon>
    </lineage>
</organism>
<evidence type="ECO:0000313" key="13">
    <source>
        <dbReference type="Proteomes" id="UP001208692"/>
    </source>
</evidence>
<keyword evidence="8" id="KW-0289">Folate biosynthesis</keyword>
<evidence type="ECO:0000256" key="5">
    <source>
        <dbReference type="ARBA" id="ARBA00022679"/>
    </source>
</evidence>
<evidence type="ECO:0000313" key="12">
    <source>
        <dbReference type="Proteomes" id="UP001207736"/>
    </source>
</evidence>
<evidence type="ECO:0000256" key="2">
    <source>
        <dbReference type="ARBA" id="ARBA00001946"/>
    </source>
</evidence>
<sequence>MKTITCNGILISLDIPKIMGIVNATPDSFYSQSRITEHNILNQVEQMLHDGATFIDIGGYSSRPNAENVSQSEEIKRVIPLIEKIIRAFPSVFISVDTFRGEVARQAIKAGACIVNDISAGEADPTMWDIVTSYQVPYIAMHMRGTPQTMQQFTQYNHLVKDIIYYFSQITQKAHARGINDLIIDPGFGFSKTLEQNYSLMKNLDAFHILEKPLLVGISRKSMLYKLLESSPEESLNGTSALNTIALLKGADILRVHDVKQAMECVKIIQTMNL</sequence>
<keyword evidence="13" id="KW-1185">Reference proteome</keyword>
<evidence type="ECO:0000256" key="1">
    <source>
        <dbReference type="ARBA" id="ARBA00000012"/>
    </source>
</evidence>
<comment type="catalytic activity">
    <reaction evidence="1">
        <text>(7,8-dihydropterin-6-yl)methyl diphosphate + 4-aminobenzoate = 7,8-dihydropteroate + diphosphate</text>
        <dbReference type="Rhea" id="RHEA:19949"/>
        <dbReference type="ChEBI" id="CHEBI:17836"/>
        <dbReference type="ChEBI" id="CHEBI:17839"/>
        <dbReference type="ChEBI" id="CHEBI:33019"/>
        <dbReference type="ChEBI" id="CHEBI:72950"/>
        <dbReference type="EC" id="2.5.1.15"/>
    </reaction>
</comment>
<dbReference type="CDD" id="cd00739">
    <property type="entry name" value="DHPS"/>
    <property type="match status" value="1"/>
</dbReference>
<protein>
    <recommendedName>
        <fullName evidence="4">dihydropteroate synthase</fullName>
        <ecNumber evidence="4">2.5.1.15</ecNumber>
    </recommendedName>
</protein>
<keyword evidence="6" id="KW-0479">Metal-binding</keyword>
<dbReference type="SUPFAM" id="SSF51717">
    <property type="entry name" value="Dihydropteroate synthetase-like"/>
    <property type="match status" value="1"/>
</dbReference>